<name>A0A252CAT3_9LACT</name>
<evidence type="ECO:0000313" key="2">
    <source>
        <dbReference type="EMBL" id="OUK01672.1"/>
    </source>
</evidence>
<dbReference type="PANTHER" id="PTHR30041">
    <property type="entry name" value="ARSENATE REDUCTASE"/>
    <property type="match status" value="1"/>
</dbReference>
<protein>
    <recommendedName>
        <fullName evidence="4">Transcriptional regulator Spx</fullName>
    </recommendedName>
</protein>
<accession>A0A252CAT3</accession>
<dbReference type="SUPFAM" id="SSF52833">
    <property type="entry name" value="Thioredoxin-like"/>
    <property type="match status" value="1"/>
</dbReference>
<dbReference type="Proteomes" id="UP000194606">
    <property type="component" value="Unassembled WGS sequence"/>
</dbReference>
<evidence type="ECO:0008006" key="4">
    <source>
        <dbReference type="Google" id="ProtNLM"/>
    </source>
</evidence>
<dbReference type="RefSeq" id="WP_086583387.1">
    <property type="nucleotide sequence ID" value="NZ_MUIZ01000024.1"/>
</dbReference>
<dbReference type="InterPro" id="IPR036249">
    <property type="entry name" value="Thioredoxin-like_sf"/>
</dbReference>
<organism evidence="2 3">
    <name type="scientific">Lactococcus petauri</name>
    <dbReference type="NCBI Taxonomy" id="1940789"/>
    <lineage>
        <taxon>Bacteria</taxon>
        <taxon>Bacillati</taxon>
        <taxon>Bacillota</taxon>
        <taxon>Bacilli</taxon>
        <taxon>Lactobacillales</taxon>
        <taxon>Streptococcaceae</taxon>
        <taxon>Lactococcus</taxon>
    </lineage>
</organism>
<dbReference type="Gene3D" id="3.40.30.10">
    <property type="entry name" value="Glutaredoxin"/>
    <property type="match status" value="1"/>
</dbReference>
<dbReference type="PANTHER" id="PTHR30041:SF7">
    <property type="entry name" value="GLOBAL TRANSCRIPTIONAL REGULATOR SPX"/>
    <property type="match status" value="1"/>
</dbReference>
<evidence type="ECO:0000313" key="3">
    <source>
        <dbReference type="Proteomes" id="UP000194606"/>
    </source>
</evidence>
<evidence type="ECO:0000256" key="1">
    <source>
        <dbReference type="PROSITE-ProRule" id="PRU01282"/>
    </source>
</evidence>
<comment type="similarity">
    <text evidence="1">Belongs to the ArsC family.</text>
</comment>
<dbReference type="AlphaFoldDB" id="A0A252CAT3"/>
<gene>
    <name evidence="2" type="ORF">BZZ03_11600</name>
</gene>
<dbReference type="PROSITE" id="PS51353">
    <property type="entry name" value="ARSC"/>
    <property type="match status" value="1"/>
</dbReference>
<dbReference type="Pfam" id="PF03960">
    <property type="entry name" value="ArsC"/>
    <property type="match status" value="1"/>
</dbReference>
<sequence>MIHLYYRQRCTSTPRAIEWFKSYGIKVCIRSSGQISREELITALSSTEKGFTDLLKHPNHLNDEEMSKIRLLKTLTLNQALDFIKVNPQLLRSPIIIERNKVLIGYNPDQIRMFLPPEYRRSTLFRKEREEVLKRGD</sequence>
<dbReference type="EMBL" id="MUIZ01000024">
    <property type="protein sequence ID" value="OUK01672.1"/>
    <property type="molecule type" value="Genomic_DNA"/>
</dbReference>
<reference evidence="2 3" key="1">
    <citation type="submission" date="2017-02" db="EMBL/GenBank/DDBJ databases">
        <authorList>
            <person name="Peterson S.W."/>
        </authorList>
    </citation>
    <scope>NUCLEOTIDE SEQUENCE [LARGE SCALE GENOMIC DNA]</scope>
    <source>
        <strain evidence="2">159469</strain>
    </source>
</reference>
<dbReference type="InterPro" id="IPR006660">
    <property type="entry name" value="Arsenate_reductase-like"/>
</dbReference>
<proteinExistence type="inferred from homology"/>
<comment type="caution">
    <text evidence="2">The sequence shown here is derived from an EMBL/GenBank/DDBJ whole genome shotgun (WGS) entry which is preliminary data.</text>
</comment>